<reference evidence="3" key="1">
    <citation type="journal article" date="2019" name="Int. J. Syst. Evol. Microbiol.">
        <title>The Global Catalogue of Microorganisms (GCM) 10K type strain sequencing project: providing services to taxonomists for standard genome sequencing and annotation.</title>
        <authorList>
            <consortium name="The Broad Institute Genomics Platform"/>
            <consortium name="The Broad Institute Genome Sequencing Center for Infectious Disease"/>
            <person name="Wu L."/>
            <person name="Ma J."/>
        </authorList>
    </citation>
    <scope>NUCLEOTIDE SEQUENCE [LARGE SCALE GENOMIC DNA]</scope>
    <source>
        <strain evidence="3">CGMCC 1.6375</strain>
    </source>
</reference>
<comment type="caution">
    <text evidence="2">The sequence shown here is derived from an EMBL/GenBank/DDBJ whole genome shotgun (WGS) entry which is preliminary data.</text>
</comment>
<protein>
    <submittedName>
        <fullName evidence="2">Uncharacterized protein</fullName>
    </submittedName>
</protein>
<accession>A0ABQ2IMQ0</accession>
<evidence type="ECO:0000313" key="3">
    <source>
        <dbReference type="Proteomes" id="UP000632339"/>
    </source>
</evidence>
<dbReference type="Proteomes" id="UP000632339">
    <property type="component" value="Unassembled WGS sequence"/>
</dbReference>
<evidence type="ECO:0000313" key="2">
    <source>
        <dbReference type="EMBL" id="GGN13939.1"/>
    </source>
</evidence>
<feature type="region of interest" description="Disordered" evidence="1">
    <location>
        <begin position="72"/>
        <end position="106"/>
    </location>
</feature>
<proteinExistence type="predicted"/>
<dbReference type="EMBL" id="BMLI01000004">
    <property type="protein sequence ID" value="GGN13939.1"/>
    <property type="molecule type" value="Genomic_DNA"/>
</dbReference>
<name>A0ABQ2IMQ0_9BACT</name>
<keyword evidence="3" id="KW-1185">Reference proteome</keyword>
<organism evidence="2 3">
    <name type="scientific">Dyadobacter beijingensis</name>
    <dbReference type="NCBI Taxonomy" id="365489"/>
    <lineage>
        <taxon>Bacteria</taxon>
        <taxon>Pseudomonadati</taxon>
        <taxon>Bacteroidota</taxon>
        <taxon>Cytophagia</taxon>
        <taxon>Cytophagales</taxon>
        <taxon>Spirosomataceae</taxon>
        <taxon>Dyadobacter</taxon>
    </lineage>
</organism>
<gene>
    <name evidence="2" type="ORF">GCM10010967_57720</name>
</gene>
<evidence type="ECO:0000256" key="1">
    <source>
        <dbReference type="SAM" id="MobiDB-lite"/>
    </source>
</evidence>
<sequence length="106" mass="12208">MAAMEEDIKHLRYLFQKADVKRRRKLYECFSDIFDSQNSYVITVEILNDKLGASVVSRADVKYIRAHCSKWQKPSTPEQPTIAPAQKRTVPKIKWTDPDQAPDPAS</sequence>